<comment type="caution">
    <text evidence="2">The sequence shown here is derived from an EMBL/GenBank/DDBJ whole genome shotgun (WGS) entry which is preliminary data.</text>
</comment>
<keyword evidence="1" id="KW-0472">Membrane</keyword>
<feature type="transmembrane region" description="Helical" evidence="1">
    <location>
        <begin position="33"/>
        <end position="52"/>
    </location>
</feature>
<keyword evidence="1" id="KW-0812">Transmembrane</keyword>
<evidence type="ECO:0000313" key="3">
    <source>
        <dbReference type="Proteomes" id="UP000177152"/>
    </source>
</evidence>
<proteinExistence type="predicted"/>
<feature type="transmembrane region" description="Helical" evidence="1">
    <location>
        <begin position="91"/>
        <end position="113"/>
    </location>
</feature>
<keyword evidence="1" id="KW-1133">Transmembrane helix</keyword>
<evidence type="ECO:0000313" key="2">
    <source>
        <dbReference type="EMBL" id="OGZ95465.1"/>
    </source>
</evidence>
<name>A0A1G2K7W8_9BACT</name>
<evidence type="ECO:0000256" key="1">
    <source>
        <dbReference type="SAM" id="Phobius"/>
    </source>
</evidence>
<dbReference type="EMBL" id="MHQC01000009">
    <property type="protein sequence ID" value="OGZ95465.1"/>
    <property type="molecule type" value="Genomic_DNA"/>
</dbReference>
<accession>A0A1G2K7W8</accession>
<organism evidence="2 3">
    <name type="scientific">Candidatus Sungbacteria bacterium RIFCSPHIGHO2_01_FULL_47_32</name>
    <dbReference type="NCBI Taxonomy" id="1802264"/>
    <lineage>
        <taxon>Bacteria</taxon>
        <taxon>Candidatus Sungiibacteriota</taxon>
    </lineage>
</organism>
<reference evidence="2 3" key="1">
    <citation type="journal article" date="2016" name="Nat. Commun.">
        <title>Thousands of microbial genomes shed light on interconnected biogeochemical processes in an aquifer system.</title>
        <authorList>
            <person name="Anantharaman K."/>
            <person name="Brown C.T."/>
            <person name="Hug L.A."/>
            <person name="Sharon I."/>
            <person name="Castelle C.J."/>
            <person name="Probst A.J."/>
            <person name="Thomas B.C."/>
            <person name="Singh A."/>
            <person name="Wilkins M.J."/>
            <person name="Karaoz U."/>
            <person name="Brodie E.L."/>
            <person name="Williams K.H."/>
            <person name="Hubbard S.S."/>
            <person name="Banfield J.F."/>
        </authorList>
    </citation>
    <scope>NUCLEOTIDE SEQUENCE [LARGE SCALE GENOMIC DNA]</scope>
</reference>
<gene>
    <name evidence="2" type="ORF">A2633_03625</name>
</gene>
<dbReference type="AlphaFoldDB" id="A0A1G2K7W8"/>
<protein>
    <submittedName>
        <fullName evidence="2">Uncharacterized protein</fullName>
    </submittedName>
</protein>
<feature type="transmembrane region" description="Helical" evidence="1">
    <location>
        <begin position="64"/>
        <end position="85"/>
    </location>
</feature>
<sequence length="134" mass="14763">MVKVIFGGLLPLIVMAANFVGYAVCSTLFRGMIEPPTLMLMMLVEMIVFFILPKKFLQKPFAAMGFYIPPLILLSPLLFAMLSASDGNAKYAMAGIVICIFAYTTFLAIRAAILSLKGKDNKMINLVGREVAYR</sequence>
<dbReference type="Proteomes" id="UP000177152">
    <property type="component" value="Unassembled WGS sequence"/>
</dbReference>